<feature type="region of interest" description="Disordered" evidence="1">
    <location>
        <begin position="108"/>
        <end position="168"/>
    </location>
</feature>
<dbReference type="Proteomes" id="UP000194218">
    <property type="component" value="Chromosome"/>
</dbReference>
<dbReference type="Gene3D" id="1.10.260.40">
    <property type="entry name" value="lambda repressor-like DNA-binding domains"/>
    <property type="match status" value="1"/>
</dbReference>
<evidence type="ECO:0000313" key="3">
    <source>
        <dbReference type="EMBL" id="ARQ71502.1"/>
    </source>
</evidence>
<evidence type="ECO:0000256" key="1">
    <source>
        <dbReference type="SAM" id="MobiDB-lite"/>
    </source>
</evidence>
<dbReference type="SUPFAM" id="SSF47413">
    <property type="entry name" value="lambda repressor-like DNA-binding domains"/>
    <property type="match status" value="1"/>
</dbReference>
<sequence>MYLAWNGGTGRGGQGNGGDGDEMTGNVAAQRLAERLRALKDRSGLSFGSLAKKLHVSTSTLHRYCSGAVVPAEYAPLERLARLCGATPEELLDLHRLWLRADAARPAGRATAPAPAPTGAGAQSPASAPCAPGPEPEGAEPGAAAPPVPAPAAPAANAQAPAGGRPGARRRWPLAAALAAVVLLVFTAVNAATSGGAPDGQAAGDPAAGPPASSPEPLTWTARSHVWAGGCGHRYLVDRPPGEVPAPPVAQDAEPWADELGAVHGESAIVEATVRTARPAAVVVEAVHIRVDERRAPLNWPQFDMAMGCGGSLTPATFAVDLDRERPVARPVAGHDGHTGTDLPPPALPFAVTAEEPLVLRVEAVAGTCDCSWSIEVEWNSGDERGTLVIDDGGVPFRTSGGGAGTAHLFAFETGSWQPESPHGG</sequence>
<feature type="region of interest" description="Disordered" evidence="1">
    <location>
        <begin position="1"/>
        <end position="21"/>
    </location>
</feature>
<dbReference type="KEGG" id="smao:CAG99_24105"/>
<name>A0A1W7D3A7_9ACTN</name>
<feature type="compositionally biased region" description="Low complexity" evidence="1">
    <location>
        <begin position="108"/>
        <end position="130"/>
    </location>
</feature>
<evidence type="ECO:0000259" key="2">
    <source>
        <dbReference type="PROSITE" id="PS50943"/>
    </source>
</evidence>
<dbReference type="SMART" id="SM00530">
    <property type="entry name" value="HTH_XRE"/>
    <property type="match status" value="1"/>
</dbReference>
<dbReference type="EMBL" id="CP021121">
    <property type="protein sequence ID" value="ARQ71502.1"/>
    <property type="molecule type" value="Genomic_DNA"/>
</dbReference>
<accession>A0A1W7D3A7</accession>
<organism evidence="3 4">
    <name type="scientific">Streptomyces marincola</name>
    <dbReference type="NCBI Taxonomy" id="2878388"/>
    <lineage>
        <taxon>Bacteria</taxon>
        <taxon>Bacillati</taxon>
        <taxon>Actinomycetota</taxon>
        <taxon>Actinomycetes</taxon>
        <taxon>Kitasatosporales</taxon>
        <taxon>Streptomycetaceae</taxon>
        <taxon>Streptomyces</taxon>
    </lineage>
</organism>
<feature type="compositionally biased region" description="Low complexity" evidence="1">
    <location>
        <begin position="153"/>
        <end position="163"/>
    </location>
</feature>
<dbReference type="InterPro" id="IPR001387">
    <property type="entry name" value="Cro/C1-type_HTH"/>
</dbReference>
<proteinExistence type="predicted"/>
<feature type="compositionally biased region" description="Low complexity" evidence="1">
    <location>
        <begin position="197"/>
        <end position="207"/>
    </location>
</feature>
<gene>
    <name evidence="3" type="ORF">CAG99_24105</name>
</gene>
<dbReference type="AlphaFoldDB" id="A0A1W7D3A7"/>
<dbReference type="PROSITE" id="PS50943">
    <property type="entry name" value="HTH_CROC1"/>
    <property type="match status" value="1"/>
</dbReference>
<feature type="region of interest" description="Disordered" evidence="1">
    <location>
        <begin position="197"/>
        <end position="218"/>
    </location>
</feature>
<evidence type="ECO:0000313" key="4">
    <source>
        <dbReference type="Proteomes" id="UP000194218"/>
    </source>
</evidence>
<dbReference type="CDD" id="cd00093">
    <property type="entry name" value="HTH_XRE"/>
    <property type="match status" value="1"/>
</dbReference>
<protein>
    <recommendedName>
        <fullName evidence="2">HTH cro/C1-type domain-containing protein</fullName>
    </recommendedName>
</protein>
<reference evidence="3 4" key="1">
    <citation type="submission" date="2017-05" db="EMBL/GenBank/DDBJ databases">
        <title>Complete genome sequence of Streptomyces sp. SCSIO 03032 revealed the diverse biosynthetic pathways for its bioactive secondary metabolites.</title>
        <authorList>
            <person name="Ma L."/>
            <person name="Zhu Y."/>
            <person name="Zhang W."/>
            <person name="Zhang G."/>
            <person name="Tian X."/>
            <person name="Zhang S."/>
            <person name="Zhang C."/>
        </authorList>
    </citation>
    <scope>NUCLEOTIDE SEQUENCE [LARGE SCALE GENOMIC DNA]</scope>
    <source>
        <strain evidence="3 4">SCSIO 03032</strain>
    </source>
</reference>
<dbReference type="Pfam" id="PF13560">
    <property type="entry name" value="HTH_31"/>
    <property type="match status" value="1"/>
</dbReference>
<feature type="domain" description="HTH cro/C1-type" evidence="2">
    <location>
        <begin position="36"/>
        <end position="91"/>
    </location>
</feature>
<feature type="compositionally biased region" description="Gly residues" evidence="1">
    <location>
        <begin position="7"/>
        <end position="18"/>
    </location>
</feature>
<keyword evidence="4" id="KW-1185">Reference proteome</keyword>
<dbReference type="InterPro" id="IPR010982">
    <property type="entry name" value="Lambda_DNA-bd_dom_sf"/>
</dbReference>
<dbReference type="GO" id="GO:0003677">
    <property type="term" value="F:DNA binding"/>
    <property type="evidence" value="ECO:0007669"/>
    <property type="project" value="InterPro"/>
</dbReference>